<organism evidence="1 2">
    <name type="scientific">Rhizobium ruizarguesonis</name>
    <dbReference type="NCBI Taxonomy" id="2081791"/>
    <lineage>
        <taxon>Bacteria</taxon>
        <taxon>Pseudomonadati</taxon>
        <taxon>Pseudomonadota</taxon>
        <taxon>Alphaproteobacteria</taxon>
        <taxon>Hyphomicrobiales</taxon>
        <taxon>Rhizobiaceae</taxon>
        <taxon>Rhizobium/Agrobacterium group</taxon>
        <taxon>Rhizobium</taxon>
    </lineage>
</organism>
<dbReference type="EMBL" id="CP171853">
    <property type="protein sequence ID" value="XKM40413.1"/>
    <property type="molecule type" value="Genomic_DNA"/>
</dbReference>
<sequence length="435" mass="48525">MKIRPEILDHWPEVRARLPAGFDLEATARLRGAFTRVREIKNAETLLRLALAYGGLGMSLRETCAWAEAGGIARLSDPSLLERLCKAAPWLGDIVAALIAEQAKVPAGRFAGYRLRVLDGTSICHPGADRTTWRLHVGYDLATAQVDQLELTDIHGAENLQRLTYAPRDIVLADRYYARPRDLRPVIDAGADFIVRTGWNSLRLLQTNGEPFDLFAALAAQQEQEGELQVRVHEGMTGTPPTPPLVLRLVVRRKDPQQAQAEQERLLKDARKRGKQPDPRSLEAAKYILLLTSLPAATFPPADILALYRFRWQIELAFKRFKSLAGLDSLPAKKPELAQAWLYARLIVAIIAEQIAGQVPDSPPLDAATPLASPPLASPSRWRLMKLALTTICAAIRGPLLWQAVCNLVTRSRRHLCEPPRRRRKQCDHLLARLT</sequence>
<gene>
    <name evidence="1" type="ORF">A4U53_031290</name>
</gene>
<protein>
    <submittedName>
        <fullName evidence="1">IS4 family transposase</fullName>
    </submittedName>
</protein>
<accession>A0ACD5EMT6</accession>
<proteinExistence type="predicted"/>
<evidence type="ECO:0000313" key="2">
    <source>
        <dbReference type="Proteomes" id="UP000078465"/>
    </source>
</evidence>
<dbReference type="Proteomes" id="UP000078465">
    <property type="component" value="Chromosome"/>
</dbReference>
<name>A0ACD5EMT6_9HYPH</name>
<evidence type="ECO:0000313" key="1">
    <source>
        <dbReference type="EMBL" id="XKM40413.1"/>
    </source>
</evidence>
<reference evidence="1" key="1">
    <citation type="submission" date="2024-10" db="EMBL/GenBank/DDBJ databases">
        <title>Strain of Rhizobium-related bacteria isolated fromm roots of Vavilovia formosa.</title>
        <authorList>
            <person name="Kimeklis A."/>
            <person name="Afonin A."/>
        </authorList>
    </citation>
    <scope>NUCLEOTIDE SEQUENCE</scope>
    <source>
        <strain evidence="1">Vaf-46</strain>
    </source>
</reference>